<evidence type="ECO:0000313" key="2">
    <source>
        <dbReference type="EMBL" id="EMS32050.1"/>
    </source>
</evidence>
<reference evidence="2" key="1">
    <citation type="submission" date="2013-01" db="EMBL/GenBank/DDBJ databases">
        <title>Genome assembly of Mariniradius saccharolyticus AK6.</title>
        <authorList>
            <person name="Vaidya B."/>
            <person name="Khatri I."/>
            <person name="Tanuku N.R.S."/>
            <person name="Subramanian S."/>
            <person name="Pinnaka A."/>
        </authorList>
    </citation>
    <scope>NUCLEOTIDE SEQUENCE [LARGE SCALE GENOMIC DNA]</scope>
    <source>
        <strain evidence="2">AK6</strain>
    </source>
</reference>
<feature type="compositionally biased region" description="Basic and acidic residues" evidence="1">
    <location>
        <begin position="8"/>
        <end position="24"/>
    </location>
</feature>
<protein>
    <submittedName>
        <fullName evidence="2">Uncharacterized protein</fullName>
    </submittedName>
</protein>
<sequence length="40" mass="4591">MKKSQSAENEKNVEELDGKADKKQNPQNFYKHSQAIEGQI</sequence>
<proteinExistence type="predicted"/>
<feature type="region of interest" description="Disordered" evidence="1">
    <location>
        <begin position="1"/>
        <end position="40"/>
    </location>
</feature>
<comment type="caution">
    <text evidence="2">The sequence shown here is derived from an EMBL/GenBank/DDBJ whole genome shotgun (WGS) entry which is preliminary data.</text>
</comment>
<evidence type="ECO:0000313" key="3">
    <source>
        <dbReference type="Proteomes" id="UP000010953"/>
    </source>
</evidence>
<evidence type="ECO:0000256" key="1">
    <source>
        <dbReference type="SAM" id="MobiDB-lite"/>
    </source>
</evidence>
<organism evidence="2 3">
    <name type="scientific">Mariniradius saccharolyticus AK6</name>
    <dbReference type="NCBI Taxonomy" id="1239962"/>
    <lineage>
        <taxon>Bacteria</taxon>
        <taxon>Pseudomonadati</taxon>
        <taxon>Bacteroidota</taxon>
        <taxon>Cytophagia</taxon>
        <taxon>Cytophagales</taxon>
        <taxon>Cyclobacteriaceae</taxon>
        <taxon>Mariniradius</taxon>
    </lineage>
</organism>
<dbReference type="STRING" id="1239962.C943_01615"/>
<gene>
    <name evidence="2" type="ORF">C943_01615</name>
</gene>
<dbReference type="Proteomes" id="UP000010953">
    <property type="component" value="Unassembled WGS sequence"/>
</dbReference>
<keyword evidence="3" id="KW-1185">Reference proteome</keyword>
<name>M7X3I7_9BACT</name>
<dbReference type="InParanoid" id="M7X3I7"/>
<dbReference type="AlphaFoldDB" id="M7X3I7"/>
<accession>M7X3I7</accession>
<dbReference type="EMBL" id="AMZY02000015">
    <property type="protein sequence ID" value="EMS32050.1"/>
    <property type="molecule type" value="Genomic_DNA"/>
</dbReference>